<feature type="compositionally biased region" description="Acidic residues" evidence="1">
    <location>
        <begin position="354"/>
        <end position="366"/>
    </location>
</feature>
<accession>A0AAD9M7J4</accession>
<dbReference type="AlphaFoldDB" id="A0AAD9M7J4"/>
<dbReference type="Proteomes" id="UP001217918">
    <property type="component" value="Unassembled WGS sequence"/>
</dbReference>
<feature type="region of interest" description="Disordered" evidence="1">
    <location>
        <begin position="256"/>
        <end position="548"/>
    </location>
</feature>
<dbReference type="EMBL" id="JAQQPM010000001">
    <property type="protein sequence ID" value="KAK2066602.1"/>
    <property type="molecule type" value="Genomic_DNA"/>
</dbReference>
<feature type="compositionally biased region" description="Low complexity" evidence="1">
    <location>
        <begin position="459"/>
        <end position="475"/>
    </location>
</feature>
<protein>
    <submittedName>
        <fullName evidence="2">Uncharacterized protein</fullName>
    </submittedName>
</protein>
<evidence type="ECO:0000313" key="2">
    <source>
        <dbReference type="EMBL" id="KAK2066602.1"/>
    </source>
</evidence>
<name>A0AAD9M7J4_9PEZI</name>
<feature type="compositionally biased region" description="Low complexity" evidence="1">
    <location>
        <begin position="423"/>
        <end position="435"/>
    </location>
</feature>
<feature type="compositionally biased region" description="Basic and acidic residues" evidence="1">
    <location>
        <begin position="407"/>
        <end position="420"/>
    </location>
</feature>
<feature type="compositionally biased region" description="Basic and acidic residues" evidence="1">
    <location>
        <begin position="382"/>
        <end position="393"/>
    </location>
</feature>
<comment type="caution">
    <text evidence="2">The sequence shown here is derived from an EMBL/GenBank/DDBJ whole genome shotgun (WGS) entry which is preliminary data.</text>
</comment>
<evidence type="ECO:0000256" key="1">
    <source>
        <dbReference type="SAM" id="MobiDB-lite"/>
    </source>
</evidence>
<proteinExistence type="predicted"/>
<evidence type="ECO:0000313" key="3">
    <source>
        <dbReference type="Proteomes" id="UP001217918"/>
    </source>
</evidence>
<gene>
    <name evidence="2" type="ORF">P8C59_000407</name>
</gene>
<sequence length="600" mass="65063">MFKKWFGKKKNGGDGGHGHRTDYLLPLDRSSITALAHLLYRPPRPGPPGDAWAPESMSPRWLEKQKREVDGLPRELQLPRGSAVAACFLLPIKAHPGPGLCDAHELLDPRLVHWLFHMLTKECTTHADRARDYRRTLPAARDCPASVAGLLDRFDGVASLYRPARECDAIPADARFREVRSGCHACVLAAVGARPYLLADLRANMCARARAGSPRALPLVEAWLDGFGRDGARDLRARADALADELRAVRRLARHGRSRRTLAELGPRAPEAQERRRARARAGRHGRENRSHRGGGGGDDGDGDGARSRSRRSARRGSEPGPDGAGARPVVVLDSEDHEEKQRRPDVFAFEESGASEDSDQEEGGEDAQPLRGPGPDGYGPGRDHPSLDRGRSATDMPPSYTARPDLTSRDQHQADDARIRPSSFRPLSSSSHYSNELPAQPHPVPTTTTPPPPPSYSPPSSFSSPSSRTTDRSTGGSLGAQGSAARVLRRRLRSLETLGPDDSVSVAAGARGCEDGVRARSRQGQGWQETTTSRAGPAASGGGSAAGTTWEFFMYSPSWSREQDDEDDEDQELHAVASTAFFTAFTTFVDVDRVPGVPE</sequence>
<organism evidence="2 3">
    <name type="scientific">Phyllachora maydis</name>
    <dbReference type="NCBI Taxonomy" id="1825666"/>
    <lineage>
        <taxon>Eukaryota</taxon>
        <taxon>Fungi</taxon>
        <taxon>Dikarya</taxon>
        <taxon>Ascomycota</taxon>
        <taxon>Pezizomycotina</taxon>
        <taxon>Sordariomycetes</taxon>
        <taxon>Sordariomycetidae</taxon>
        <taxon>Phyllachorales</taxon>
        <taxon>Phyllachoraceae</taxon>
        <taxon>Phyllachora</taxon>
    </lineage>
</organism>
<keyword evidence="3" id="KW-1185">Reference proteome</keyword>
<reference evidence="2" key="1">
    <citation type="journal article" date="2023" name="Mol. Plant Microbe Interact.">
        <title>Elucidating the Obligate Nature and Biological Capacity of an Invasive Fungal Corn Pathogen.</title>
        <authorList>
            <person name="MacCready J.S."/>
            <person name="Roggenkamp E.M."/>
            <person name="Gdanetz K."/>
            <person name="Chilvers M.I."/>
        </authorList>
    </citation>
    <scope>NUCLEOTIDE SEQUENCE</scope>
    <source>
        <strain evidence="2">PM02</strain>
    </source>
</reference>
<feature type="compositionally biased region" description="Pro residues" evidence="1">
    <location>
        <begin position="441"/>
        <end position="458"/>
    </location>
</feature>